<keyword evidence="4" id="KW-1185">Reference proteome</keyword>
<sequence length="412" mass="44089">MTQTAASPSPATGIDAERQGPLKDLKVLDIATLFAGPSAATIMADFGADVLKIEHPTRPDGARTHGKSKGGKGLWWTLLARNKRTATLNLSAPEGKEVFLRLARDADIVIENFRPGTLEKWGLDYAALSEHNQGLILVRVTGFGQTGPISRRPAFGTLAEAMSGFAFSTGQPDGPPTLPPLALADNIAGLAATIATLTALHHRDRTGQGQVVDLAIIEPILAMLGPQLTAYDQLGYITHRAGNRSENNAPRNTYQTKEGRWVAISSSANSIAERVMRLVGRPELIEEEWFASGLGRAQHADTIDGAVAEWIAARPLEEVIAAFEQAEAAIAPVYDMSQVIEDEQLNHIGTIATVEDPDLGPVKMQNVLFRLSETPGTIRHTGRGHGQDTDEVLAELGYTPEQVAGLRAKGAV</sequence>
<comment type="similarity">
    <text evidence="1">Belongs to the CoA-transferase III family.</text>
</comment>
<evidence type="ECO:0000256" key="2">
    <source>
        <dbReference type="ARBA" id="ARBA00022679"/>
    </source>
</evidence>
<dbReference type="InterPro" id="IPR050509">
    <property type="entry name" value="CoA-transferase_III"/>
</dbReference>
<dbReference type="SUPFAM" id="SSF89796">
    <property type="entry name" value="CoA-transferase family III (CaiB/BaiF)"/>
    <property type="match status" value="1"/>
</dbReference>
<organism evidence="3 4">
    <name type="scientific">Arthrobacter ginkgonis</name>
    <dbReference type="NCBI Taxonomy" id="1630594"/>
    <lineage>
        <taxon>Bacteria</taxon>
        <taxon>Bacillati</taxon>
        <taxon>Actinomycetota</taxon>
        <taxon>Actinomycetes</taxon>
        <taxon>Micrococcales</taxon>
        <taxon>Micrococcaceae</taxon>
        <taxon>Arthrobacter</taxon>
    </lineage>
</organism>
<dbReference type="InterPro" id="IPR003673">
    <property type="entry name" value="CoA-Trfase_fam_III"/>
</dbReference>
<reference evidence="4" key="1">
    <citation type="journal article" date="2019" name="Int. J. Syst. Evol. Microbiol.">
        <title>The Global Catalogue of Microorganisms (GCM) 10K type strain sequencing project: providing services to taxonomists for standard genome sequencing and annotation.</title>
        <authorList>
            <consortium name="The Broad Institute Genomics Platform"/>
            <consortium name="The Broad Institute Genome Sequencing Center for Infectious Disease"/>
            <person name="Wu L."/>
            <person name="Ma J."/>
        </authorList>
    </citation>
    <scope>NUCLEOTIDE SEQUENCE [LARGE SCALE GENOMIC DNA]</scope>
    <source>
        <strain evidence="4">JCM 30742</strain>
    </source>
</reference>
<dbReference type="RefSeq" id="WP_345147809.1">
    <property type="nucleotide sequence ID" value="NZ_BAABEO010000002.1"/>
</dbReference>
<keyword evidence="2 3" id="KW-0808">Transferase</keyword>
<evidence type="ECO:0000313" key="3">
    <source>
        <dbReference type="EMBL" id="GAA3666861.1"/>
    </source>
</evidence>
<dbReference type="PANTHER" id="PTHR48228">
    <property type="entry name" value="SUCCINYL-COA--D-CITRAMALATE COA-TRANSFERASE"/>
    <property type="match status" value="1"/>
</dbReference>
<dbReference type="EMBL" id="BAABEO010000002">
    <property type="protein sequence ID" value="GAA3666861.1"/>
    <property type="molecule type" value="Genomic_DNA"/>
</dbReference>
<gene>
    <name evidence="3" type="ORF">GCM10023081_02120</name>
</gene>
<dbReference type="GO" id="GO:0016740">
    <property type="term" value="F:transferase activity"/>
    <property type="evidence" value="ECO:0007669"/>
    <property type="project" value="UniProtKB-KW"/>
</dbReference>
<evidence type="ECO:0000313" key="4">
    <source>
        <dbReference type="Proteomes" id="UP001500752"/>
    </source>
</evidence>
<dbReference type="Proteomes" id="UP001500752">
    <property type="component" value="Unassembled WGS sequence"/>
</dbReference>
<dbReference type="InterPro" id="IPR023606">
    <property type="entry name" value="CoA-Trfase_III_dom_1_sf"/>
</dbReference>
<accession>A0ABP7BRN5</accession>
<proteinExistence type="inferred from homology"/>
<dbReference type="Pfam" id="PF02515">
    <property type="entry name" value="CoA_transf_3"/>
    <property type="match status" value="1"/>
</dbReference>
<comment type="caution">
    <text evidence="3">The sequence shown here is derived from an EMBL/GenBank/DDBJ whole genome shotgun (WGS) entry which is preliminary data.</text>
</comment>
<protein>
    <submittedName>
        <fullName evidence="3">CoA transferase</fullName>
    </submittedName>
</protein>
<name>A0ABP7BRN5_9MICC</name>
<dbReference type="Gene3D" id="3.30.1540.10">
    <property type="entry name" value="formyl-coa transferase, domain 3"/>
    <property type="match status" value="1"/>
</dbReference>
<dbReference type="Gene3D" id="3.40.50.10540">
    <property type="entry name" value="Crotonobetainyl-coa:carnitine coa-transferase, domain 1"/>
    <property type="match status" value="1"/>
</dbReference>
<evidence type="ECO:0000256" key="1">
    <source>
        <dbReference type="ARBA" id="ARBA00008383"/>
    </source>
</evidence>
<dbReference type="InterPro" id="IPR044855">
    <property type="entry name" value="CoA-Trfase_III_dom3_sf"/>
</dbReference>
<dbReference type="PANTHER" id="PTHR48228:SF6">
    <property type="entry name" value="L-CARNITINE COA-TRANSFERASE"/>
    <property type="match status" value="1"/>
</dbReference>